<evidence type="ECO:0000256" key="3">
    <source>
        <dbReference type="ARBA" id="ARBA00022777"/>
    </source>
</evidence>
<dbReference type="InterPro" id="IPR004006">
    <property type="entry name" value="DhaK_dom"/>
</dbReference>
<dbReference type="Gene3D" id="3.30.1180.20">
    <property type="entry name" value="Dihydroxyacetone kinase, domain 2"/>
    <property type="match status" value="1"/>
</dbReference>
<dbReference type="Proteomes" id="UP000463975">
    <property type="component" value="Chromosome"/>
</dbReference>
<dbReference type="GO" id="GO:0019563">
    <property type="term" value="P:glycerol catabolic process"/>
    <property type="evidence" value="ECO:0007669"/>
    <property type="project" value="TreeGrafter"/>
</dbReference>
<dbReference type="GO" id="GO:0005829">
    <property type="term" value="C:cytosol"/>
    <property type="evidence" value="ECO:0007669"/>
    <property type="project" value="TreeGrafter"/>
</dbReference>
<evidence type="ECO:0000259" key="5">
    <source>
        <dbReference type="PROSITE" id="PS51480"/>
    </source>
</evidence>
<evidence type="ECO:0000256" key="1">
    <source>
        <dbReference type="ARBA" id="ARBA00022679"/>
    </source>
</evidence>
<keyword evidence="4" id="KW-0067">ATP-binding</keyword>
<dbReference type="FunFam" id="1.25.40.340:FF:000002">
    <property type="entry name" value="Dihydroxyacetone kinase, L subunit"/>
    <property type="match status" value="1"/>
</dbReference>
<sequence length="541" mass="57435">MKRFCNHRNAIVNEALNGLVRSSYGAQLQKLSGADGIQVIVRKDWDKSRVAVISGGGSGHEPAHAGFVGEGMLTAAVCGALFASPSVDAILAAILAVTGDAGCIVLVKNYTGDRLNFGIAAEQARAMGYKVEVVMIHDDIALGQTKKARAIAGTVMVQKIVGHKAAQGASLEEVTKIAKEAVDSVKSLGLALTDCDVFEPGHHCRLGDDEIELGLGIHGEPGAERLPMAPLDELTKRVIAKLAPALEDKELVLMVNMLGAVPVIESQAIMDSVARNPFCSRVKWVIGPAPLMTALDMVGFSLTIMPAKAEFVEALQAKVAPPAWPVMVPFQSEIPTLKAPKLPETFKHASSHNEYLERLIKEGARILDENEQPLNALDEKIGDGDAGSTFAESGRQIFRALDKLPLNSPKELCETISNLLARYSGGSSGVLLSILFSAAGQNEDWKEGLLQGVKLMQHYGGASLGDRTMIDALVPALEALKQTGKLEDAAQAARAGAERTKLMKARAGRAAYVPEEQLRSIPDPGAEAIARLLEGLSKALS</sequence>
<dbReference type="Pfam" id="PF02733">
    <property type="entry name" value="Dak1"/>
    <property type="match status" value="1"/>
</dbReference>
<dbReference type="InterPro" id="IPR050861">
    <property type="entry name" value="Dihydroxyacetone_Kinase"/>
</dbReference>
<dbReference type="InterPro" id="IPR004007">
    <property type="entry name" value="DhaL_dom"/>
</dbReference>
<dbReference type="EMBL" id="CP047652">
    <property type="protein sequence ID" value="QHI95272.1"/>
    <property type="molecule type" value="Genomic_DNA"/>
</dbReference>
<feature type="domain" description="DhaK" evidence="6">
    <location>
        <begin position="7"/>
        <end position="324"/>
    </location>
</feature>
<dbReference type="RefSeq" id="WP_160618350.1">
    <property type="nucleotide sequence ID" value="NZ_CP047652.1"/>
</dbReference>
<evidence type="ECO:0000256" key="2">
    <source>
        <dbReference type="ARBA" id="ARBA00022741"/>
    </source>
</evidence>
<evidence type="ECO:0000259" key="6">
    <source>
        <dbReference type="PROSITE" id="PS51481"/>
    </source>
</evidence>
<dbReference type="Gene3D" id="3.40.50.10440">
    <property type="entry name" value="Dihydroxyacetone kinase, domain 1"/>
    <property type="match status" value="1"/>
</dbReference>
<evidence type="ECO:0000256" key="4">
    <source>
        <dbReference type="ARBA" id="ARBA00022840"/>
    </source>
</evidence>
<keyword evidence="8" id="KW-1185">Reference proteome</keyword>
<accession>A0A6P1NHZ4</accession>
<keyword evidence="2" id="KW-0547">Nucleotide-binding</keyword>
<feature type="domain" description="DhaL" evidence="5">
    <location>
        <begin position="354"/>
        <end position="538"/>
    </location>
</feature>
<name>A0A6P1NHZ4_9PROT</name>
<dbReference type="Pfam" id="PF02734">
    <property type="entry name" value="Dak2"/>
    <property type="match status" value="1"/>
</dbReference>
<dbReference type="PROSITE" id="PS51481">
    <property type="entry name" value="DHAK"/>
    <property type="match status" value="1"/>
</dbReference>
<organism evidence="7 8">
    <name type="scientific">Aristophania vespae</name>
    <dbReference type="NCBI Taxonomy" id="2697033"/>
    <lineage>
        <taxon>Bacteria</taxon>
        <taxon>Pseudomonadati</taxon>
        <taxon>Pseudomonadota</taxon>
        <taxon>Alphaproteobacteria</taxon>
        <taxon>Acetobacterales</taxon>
        <taxon>Acetobacteraceae</taxon>
        <taxon>Aristophania</taxon>
    </lineage>
</organism>
<dbReference type="PANTHER" id="PTHR28629">
    <property type="entry name" value="TRIOKINASE/FMN CYCLASE"/>
    <property type="match status" value="1"/>
</dbReference>
<dbReference type="Gene3D" id="1.25.40.340">
    <property type="match status" value="1"/>
</dbReference>
<keyword evidence="3" id="KW-0418">Kinase</keyword>
<dbReference type="SUPFAM" id="SSF82549">
    <property type="entry name" value="DAK1/DegV-like"/>
    <property type="match status" value="1"/>
</dbReference>
<dbReference type="FunFam" id="3.40.50.10440:FF:000001">
    <property type="entry name" value="Dihydroxyacetone kinase, DhaK subunit"/>
    <property type="match status" value="1"/>
</dbReference>
<proteinExistence type="predicted"/>
<dbReference type="SUPFAM" id="SSF101473">
    <property type="entry name" value="DhaL-like"/>
    <property type="match status" value="1"/>
</dbReference>
<dbReference type="AlphaFoldDB" id="A0A6P1NHZ4"/>
<dbReference type="InterPro" id="IPR036117">
    <property type="entry name" value="DhaL_dom_sf"/>
</dbReference>
<reference evidence="7 8" key="1">
    <citation type="submission" date="2020-01" db="EMBL/GenBank/DDBJ databases">
        <title>Genome sequencing of strain KACC 21507.</title>
        <authorList>
            <person name="Heo J."/>
            <person name="Kim S.-J."/>
            <person name="Kim J.-S."/>
            <person name="Hong S.-B."/>
            <person name="Kwon S.-W."/>
        </authorList>
    </citation>
    <scope>NUCLEOTIDE SEQUENCE [LARGE SCALE GENOMIC DNA]</scope>
    <source>
        <strain evidence="7 8">KACC 21507</strain>
    </source>
</reference>
<dbReference type="KEGG" id="bomb:GT348_02375"/>
<dbReference type="PROSITE" id="PS51480">
    <property type="entry name" value="DHAL"/>
    <property type="match status" value="1"/>
</dbReference>
<dbReference type="SMART" id="SM01120">
    <property type="entry name" value="Dak2"/>
    <property type="match status" value="1"/>
</dbReference>
<evidence type="ECO:0000313" key="8">
    <source>
        <dbReference type="Proteomes" id="UP000463975"/>
    </source>
</evidence>
<dbReference type="GO" id="GO:0005524">
    <property type="term" value="F:ATP binding"/>
    <property type="evidence" value="ECO:0007669"/>
    <property type="project" value="UniProtKB-KW"/>
</dbReference>
<gene>
    <name evidence="7" type="ORF">GT348_02375</name>
</gene>
<dbReference type="PANTHER" id="PTHR28629:SF4">
    <property type="entry name" value="TRIOKINASE_FMN CYCLASE"/>
    <property type="match status" value="1"/>
</dbReference>
<dbReference type="GO" id="GO:0004371">
    <property type="term" value="F:glycerone kinase activity"/>
    <property type="evidence" value="ECO:0007669"/>
    <property type="project" value="InterPro"/>
</dbReference>
<evidence type="ECO:0000313" key="7">
    <source>
        <dbReference type="EMBL" id="QHI95272.1"/>
    </source>
</evidence>
<protein>
    <submittedName>
        <fullName evidence="7">DAK2 domain-containing protein</fullName>
    </submittedName>
</protein>
<keyword evidence="1" id="KW-0808">Transferase</keyword>